<accession>A0ABQ3A2B8</accession>
<protein>
    <submittedName>
        <fullName evidence="2">Uncharacterized protein</fullName>
    </submittedName>
</protein>
<sequence>MKQQTMNTEIAARRKGVRRTLVVTVSIALAFFLVSFLQILLMK</sequence>
<proteinExistence type="predicted"/>
<organism evidence="2 3">
    <name type="scientific">Rhodanobacter panaciterrae</name>
    <dbReference type="NCBI Taxonomy" id="490572"/>
    <lineage>
        <taxon>Bacteria</taxon>
        <taxon>Pseudomonadati</taxon>
        <taxon>Pseudomonadota</taxon>
        <taxon>Gammaproteobacteria</taxon>
        <taxon>Lysobacterales</taxon>
        <taxon>Rhodanobacteraceae</taxon>
        <taxon>Rhodanobacter</taxon>
    </lineage>
</organism>
<evidence type="ECO:0000313" key="3">
    <source>
        <dbReference type="Proteomes" id="UP000621898"/>
    </source>
</evidence>
<dbReference type="EMBL" id="BMXT01000003">
    <property type="protein sequence ID" value="GGY32829.1"/>
    <property type="molecule type" value="Genomic_DNA"/>
</dbReference>
<feature type="transmembrane region" description="Helical" evidence="1">
    <location>
        <begin position="21"/>
        <end position="41"/>
    </location>
</feature>
<dbReference type="RefSeq" id="WP_268244967.1">
    <property type="nucleotide sequence ID" value="NZ_BMXT01000003.1"/>
</dbReference>
<evidence type="ECO:0000256" key="1">
    <source>
        <dbReference type="SAM" id="Phobius"/>
    </source>
</evidence>
<keyword evidence="1" id="KW-0812">Transmembrane</keyword>
<dbReference type="Proteomes" id="UP000621898">
    <property type="component" value="Unassembled WGS sequence"/>
</dbReference>
<keyword evidence="1" id="KW-1133">Transmembrane helix</keyword>
<gene>
    <name evidence="2" type="ORF">GCM10008098_27900</name>
</gene>
<evidence type="ECO:0000313" key="2">
    <source>
        <dbReference type="EMBL" id="GGY32829.1"/>
    </source>
</evidence>
<reference evidence="3" key="1">
    <citation type="journal article" date="2019" name="Int. J. Syst. Evol. Microbiol.">
        <title>The Global Catalogue of Microorganisms (GCM) 10K type strain sequencing project: providing services to taxonomists for standard genome sequencing and annotation.</title>
        <authorList>
            <consortium name="The Broad Institute Genomics Platform"/>
            <consortium name="The Broad Institute Genome Sequencing Center for Infectious Disease"/>
            <person name="Wu L."/>
            <person name="Ma J."/>
        </authorList>
    </citation>
    <scope>NUCLEOTIDE SEQUENCE [LARGE SCALE GENOMIC DNA]</scope>
    <source>
        <strain evidence="3">KCTC 22232</strain>
    </source>
</reference>
<name>A0ABQ3A2B8_9GAMM</name>
<keyword evidence="1" id="KW-0472">Membrane</keyword>
<comment type="caution">
    <text evidence="2">The sequence shown here is derived from an EMBL/GenBank/DDBJ whole genome shotgun (WGS) entry which is preliminary data.</text>
</comment>
<keyword evidence="3" id="KW-1185">Reference proteome</keyword>